<dbReference type="Proteomes" id="UP000182146">
    <property type="component" value="Unassembled WGS sequence"/>
</dbReference>
<evidence type="ECO:0000256" key="1">
    <source>
        <dbReference type="ARBA" id="ARBA00022448"/>
    </source>
</evidence>
<dbReference type="GO" id="GO:0016887">
    <property type="term" value="F:ATP hydrolysis activity"/>
    <property type="evidence" value="ECO:0007669"/>
    <property type="project" value="InterPro"/>
</dbReference>
<dbReference type="PANTHER" id="PTHR43023">
    <property type="entry name" value="PROTEIN TRIGALACTOSYLDIACYLGLYCEROL 3, CHLOROPLASTIC"/>
    <property type="match status" value="1"/>
</dbReference>
<dbReference type="STRING" id="392333.SAMN05660860_02974"/>
<dbReference type="GO" id="GO:0005524">
    <property type="term" value="F:ATP binding"/>
    <property type="evidence" value="ECO:0007669"/>
    <property type="project" value="UniProtKB-KW"/>
</dbReference>
<protein>
    <submittedName>
        <fullName evidence="5">Phospholipid/cholesterol/gamma-HCH transport system ATP-binding protein</fullName>
    </submittedName>
</protein>
<feature type="domain" description="ABC transporter" evidence="4">
    <location>
        <begin position="48"/>
        <end position="283"/>
    </location>
</feature>
<accession>A0A1G9V4I5</accession>
<keyword evidence="2" id="KW-0547">Nucleotide-binding</keyword>
<dbReference type="SMART" id="SM00382">
    <property type="entry name" value="AAA"/>
    <property type="match status" value="1"/>
</dbReference>
<dbReference type="InterPro" id="IPR003439">
    <property type="entry name" value="ABC_transporter-like_ATP-bd"/>
</dbReference>
<dbReference type="InterPro" id="IPR027417">
    <property type="entry name" value="P-loop_NTPase"/>
</dbReference>
<evidence type="ECO:0000256" key="3">
    <source>
        <dbReference type="ARBA" id="ARBA00022840"/>
    </source>
</evidence>
<dbReference type="InterPro" id="IPR017871">
    <property type="entry name" value="ABC_transporter-like_CS"/>
</dbReference>
<keyword evidence="3 5" id="KW-0067">ATP-binding</keyword>
<dbReference type="EMBL" id="FNGU01000008">
    <property type="protein sequence ID" value="SDM66987.1"/>
    <property type="molecule type" value="Genomic_DNA"/>
</dbReference>
<dbReference type="Pfam" id="PF00005">
    <property type="entry name" value="ABC_tran"/>
    <property type="match status" value="1"/>
</dbReference>
<proteinExistence type="predicted"/>
<evidence type="ECO:0000313" key="5">
    <source>
        <dbReference type="EMBL" id="SDM66987.1"/>
    </source>
</evidence>
<reference evidence="5 6" key="1">
    <citation type="submission" date="2016-10" db="EMBL/GenBank/DDBJ databases">
        <authorList>
            <person name="de Groot N.N."/>
        </authorList>
    </citation>
    <scope>NUCLEOTIDE SEQUENCE [LARGE SCALE GENOMIC DNA]</scope>
    <source>
        <strain evidence="5 6">DSM 17813</strain>
    </source>
</reference>
<evidence type="ECO:0000256" key="2">
    <source>
        <dbReference type="ARBA" id="ARBA00022741"/>
    </source>
</evidence>
<dbReference type="CDD" id="cd03261">
    <property type="entry name" value="ABC_Org_Solvent_Resistant"/>
    <property type="match status" value="1"/>
</dbReference>
<dbReference type="Gene3D" id="3.40.50.300">
    <property type="entry name" value="P-loop containing nucleotide triphosphate hydrolases"/>
    <property type="match status" value="1"/>
</dbReference>
<dbReference type="AlphaFoldDB" id="A0A1G9V4I5"/>
<dbReference type="PANTHER" id="PTHR43023:SF6">
    <property type="entry name" value="INTERMEMBRANE PHOSPHOLIPID TRANSPORT SYSTEM ATP-BINDING PROTEIN MLAF"/>
    <property type="match status" value="1"/>
</dbReference>
<evidence type="ECO:0000313" key="6">
    <source>
        <dbReference type="Proteomes" id="UP000182146"/>
    </source>
</evidence>
<name>A0A1G9V4I5_9BACT</name>
<dbReference type="PROSITE" id="PS00211">
    <property type="entry name" value="ABC_TRANSPORTER_1"/>
    <property type="match status" value="1"/>
</dbReference>
<dbReference type="InterPro" id="IPR003593">
    <property type="entry name" value="AAA+_ATPase"/>
</dbReference>
<sequence>MAKTEEEFNGEDRGMWDKLVHGFPGSVFEEEHRGECVPEYSEPRGVDIRVENLNKSFGDLHVLKDICLDIKAGETFSIIGPSGTGKSVLLKHIVKLVKPDSGRIFIDGHDIFAEKPKDAAREYRYSMVFQTSALFNSLTVGENVGLWLREKRICNEGRIRRVIREKLRLVGLEGKEDMMTSELSGGMKKRVAIARSLAMNPDLILYDEPTAELDPVTSDELARVVMNLKEDISLTSVIVSHDLNFAFHLSDRVAMIHDGRIIEVGTPAELKASENPNVKKFIYTTTKGITGS</sequence>
<keyword evidence="1" id="KW-0813">Transport</keyword>
<dbReference type="PROSITE" id="PS50893">
    <property type="entry name" value="ABC_TRANSPORTER_2"/>
    <property type="match status" value="1"/>
</dbReference>
<gene>
    <name evidence="5" type="ORF">SAMN05660860_02974</name>
</gene>
<organism evidence="5 6">
    <name type="scientific">Geoalkalibacter ferrihydriticus</name>
    <dbReference type="NCBI Taxonomy" id="392333"/>
    <lineage>
        <taxon>Bacteria</taxon>
        <taxon>Pseudomonadati</taxon>
        <taxon>Thermodesulfobacteriota</taxon>
        <taxon>Desulfuromonadia</taxon>
        <taxon>Desulfuromonadales</taxon>
        <taxon>Geoalkalibacteraceae</taxon>
        <taxon>Geoalkalibacter</taxon>
    </lineage>
</organism>
<evidence type="ECO:0000259" key="4">
    <source>
        <dbReference type="PROSITE" id="PS50893"/>
    </source>
</evidence>
<dbReference type="SUPFAM" id="SSF52540">
    <property type="entry name" value="P-loop containing nucleoside triphosphate hydrolases"/>
    <property type="match status" value="1"/>
</dbReference>